<sequence length="158" mass="17912">MISNDPVTQLAIIFRDNLGQDWEVLECPEEAMFGVPKGTVTGLLRQIHKKNLWARLYEVAQQHSEQWLIDLSCFFPPEEAFIEPLLGMFLLSKTEHAQVVFAQEMDGWPWGPNTWHLLPCAIVRIRAIREDIQGGDFSPVIPTLDGVIKSLSELNSSP</sequence>
<gene>
    <name evidence="1" type="ORF">CEK71_20080</name>
</gene>
<keyword evidence="2" id="KW-1185">Reference proteome</keyword>
<evidence type="ECO:0000313" key="1">
    <source>
        <dbReference type="EMBL" id="ASF48176.1"/>
    </source>
</evidence>
<name>A0A1Z4C3Q5_9GAMM</name>
<dbReference type="AlphaFoldDB" id="A0A1Z4C3Q5"/>
<evidence type="ECO:0000313" key="2">
    <source>
        <dbReference type="Proteomes" id="UP000197019"/>
    </source>
</evidence>
<accession>A0A1Z4C3Q5</accession>
<dbReference type="EMBL" id="CP022129">
    <property type="protein sequence ID" value="ASF48176.1"/>
    <property type="molecule type" value="Genomic_DNA"/>
</dbReference>
<protein>
    <submittedName>
        <fullName evidence="1">Uncharacterized protein</fullName>
    </submittedName>
</protein>
<organism evidence="1 2">
    <name type="scientific">Methylovulum psychrotolerans</name>
    <dbReference type="NCBI Taxonomy" id="1704499"/>
    <lineage>
        <taxon>Bacteria</taxon>
        <taxon>Pseudomonadati</taxon>
        <taxon>Pseudomonadota</taxon>
        <taxon>Gammaproteobacteria</taxon>
        <taxon>Methylococcales</taxon>
        <taxon>Methylococcaceae</taxon>
        <taxon>Methylovulum</taxon>
    </lineage>
</organism>
<dbReference type="KEGG" id="mpsy:CEK71_20080"/>
<dbReference type="Proteomes" id="UP000197019">
    <property type="component" value="Chromosome"/>
</dbReference>
<reference evidence="1 2" key="1">
    <citation type="submission" date="2017-06" db="EMBL/GenBank/DDBJ databases">
        <title>Genome Sequencing of the methanotroph Methylovulum psychrotolerants str. HV10-M2 isolated from a high-altitude environment.</title>
        <authorList>
            <person name="Mateos-Rivera A."/>
        </authorList>
    </citation>
    <scope>NUCLEOTIDE SEQUENCE [LARGE SCALE GENOMIC DNA]</scope>
    <source>
        <strain evidence="1 2">HV10_M2</strain>
    </source>
</reference>
<proteinExistence type="predicted"/>